<evidence type="ECO:0000256" key="1">
    <source>
        <dbReference type="PIRSR" id="PIRSR605511-1"/>
    </source>
</evidence>
<keyword evidence="2" id="KW-0479">Metal-binding</keyword>
<feature type="binding site" evidence="2">
    <location>
        <position position="231"/>
    </location>
    <ligand>
        <name>a divalent metal cation</name>
        <dbReference type="ChEBI" id="CHEBI:60240"/>
    </ligand>
</feature>
<comment type="cofactor">
    <cofactor evidence="2">
        <name>Zn(2+)</name>
        <dbReference type="ChEBI" id="CHEBI:29105"/>
    </cofactor>
    <text evidence="2">Binds 1 divalent metal cation per subunit.</text>
</comment>
<evidence type="ECO:0000313" key="5">
    <source>
        <dbReference type="EMBL" id="SKB32591.1"/>
    </source>
</evidence>
<dbReference type="InterPro" id="IPR051262">
    <property type="entry name" value="SMP-30/CGR1_Lactonase"/>
</dbReference>
<dbReference type="Pfam" id="PF08450">
    <property type="entry name" value="SGL"/>
    <property type="match status" value="1"/>
</dbReference>
<evidence type="ECO:0000256" key="2">
    <source>
        <dbReference type="PIRSR" id="PIRSR605511-2"/>
    </source>
</evidence>
<feature type="binding site" evidence="2">
    <location>
        <position position="141"/>
    </location>
    <ligand>
        <name>substrate</name>
    </ligand>
</feature>
<dbReference type="EMBL" id="FUYR01000001">
    <property type="protein sequence ID" value="SKB32591.1"/>
    <property type="molecule type" value="Genomic_DNA"/>
</dbReference>
<dbReference type="InterPro" id="IPR013658">
    <property type="entry name" value="SGL"/>
</dbReference>
<dbReference type="Proteomes" id="UP000189981">
    <property type="component" value="Unassembled WGS sequence"/>
</dbReference>
<feature type="domain" description="SMP-30/Gluconolactonase/LRE-like region" evidence="4">
    <location>
        <begin position="81"/>
        <end position="288"/>
    </location>
</feature>
<reference evidence="6" key="1">
    <citation type="submission" date="2017-02" db="EMBL/GenBank/DDBJ databases">
        <authorList>
            <person name="Varghese N."/>
            <person name="Submissions S."/>
        </authorList>
    </citation>
    <scope>NUCLEOTIDE SEQUENCE [LARGE SCALE GENOMIC DNA]</scope>
    <source>
        <strain evidence="6">DSM 22385</strain>
    </source>
</reference>
<dbReference type="RefSeq" id="WP_245803454.1">
    <property type="nucleotide sequence ID" value="NZ_FUYR01000001.1"/>
</dbReference>
<dbReference type="InterPro" id="IPR005511">
    <property type="entry name" value="SMP-30"/>
</dbReference>
<dbReference type="GO" id="GO:0046872">
    <property type="term" value="F:metal ion binding"/>
    <property type="evidence" value="ECO:0007669"/>
    <property type="project" value="UniProtKB-KW"/>
</dbReference>
<dbReference type="STRING" id="572036.SAMN05661099_0567"/>
<dbReference type="PROSITE" id="PS51257">
    <property type="entry name" value="PROKAR_LIPOPROTEIN"/>
    <property type="match status" value="1"/>
</dbReference>
<dbReference type="SUPFAM" id="SSF63829">
    <property type="entry name" value="Calcium-dependent phosphotriesterase"/>
    <property type="match status" value="1"/>
</dbReference>
<feature type="chain" id="PRO_5010558169" evidence="3">
    <location>
        <begin position="32"/>
        <end position="312"/>
    </location>
</feature>
<keyword evidence="2" id="KW-0862">Zinc</keyword>
<evidence type="ECO:0000259" key="4">
    <source>
        <dbReference type="Pfam" id="PF08450"/>
    </source>
</evidence>
<evidence type="ECO:0000313" key="6">
    <source>
        <dbReference type="Proteomes" id="UP000189981"/>
    </source>
</evidence>
<organism evidence="5 6">
    <name type="scientific">Daejeonella lutea</name>
    <dbReference type="NCBI Taxonomy" id="572036"/>
    <lineage>
        <taxon>Bacteria</taxon>
        <taxon>Pseudomonadati</taxon>
        <taxon>Bacteroidota</taxon>
        <taxon>Sphingobacteriia</taxon>
        <taxon>Sphingobacteriales</taxon>
        <taxon>Sphingobacteriaceae</taxon>
        <taxon>Daejeonella</taxon>
    </lineage>
</organism>
<dbReference type="AlphaFoldDB" id="A0A1T5AC61"/>
<feature type="signal peptide" evidence="3">
    <location>
        <begin position="1"/>
        <end position="31"/>
    </location>
</feature>
<feature type="active site" description="Proton donor/acceptor" evidence="1">
    <location>
        <position position="231"/>
    </location>
</feature>
<evidence type="ECO:0000256" key="3">
    <source>
        <dbReference type="SAM" id="SignalP"/>
    </source>
</evidence>
<proteinExistence type="predicted"/>
<dbReference type="Gene3D" id="2.120.10.30">
    <property type="entry name" value="TolB, C-terminal domain"/>
    <property type="match status" value="1"/>
</dbReference>
<dbReference type="InterPro" id="IPR011042">
    <property type="entry name" value="6-blade_b-propeller_TolB-like"/>
</dbReference>
<keyword evidence="3" id="KW-0732">Signal</keyword>
<name>A0A1T5AC61_9SPHI</name>
<protein>
    <submittedName>
        <fullName evidence="5">Sugar lactone lactonase YvrE</fullName>
    </submittedName>
</protein>
<accession>A0A1T5AC61</accession>
<sequence>MKAIHIVPPRTSIKTALLSLCLSTGFFACQAQNTDKDLFRSSAFTPLKSFPSGVEGPAVNASGTVYAVNFGKQGTVGQVTQGGEASLFVALPAGSIGNGIRFNSKGEMFIADYTKHNILKVNMLTKEVSVFAHNAKMSQPNDIAIDSKDRLYASDPNWKASAGRIWSIDTNGKFKLLDTMGTANGIEVSPDDKRLYVNESVQRKVWVYDLSADGAISNKRLFHEFPDFGMDGMRCDVDGNLYISRHGKGTVVKLSPAGKVLQEIKLIGKLPSNVAFGGPDGRTMYVTLQDNGNLESFRVDKPGREWNMQKKK</sequence>
<keyword evidence="6" id="KW-1185">Reference proteome</keyword>
<feature type="binding site" evidence="2">
    <location>
        <position position="184"/>
    </location>
    <ligand>
        <name>a divalent metal cation</name>
        <dbReference type="ChEBI" id="CHEBI:60240"/>
    </ligand>
</feature>
<dbReference type="PRINTS" id="PR01790">
    <property type="entry name" value="SMP30FAMILY"/>
</dbReference>
<dbReference type="PANTHER" id="PTHR47572">
    <property type="entry name" value="LIPOPROTEIN-RELATED"/>
    <property type="match status" value="1"/>
</dbReference>
<gene>
    <name evidence="5" type="ORF">SAMN05661099_0567</name>
</gene>
<dbReference type="PANTHER" id="PTHR47572:SF5">
    <property type="entry name" value="BLR2277 PROTEIN"/>
    <property type="match status" value="1"/>
</dbReference>